<dbReference type="SUPFAM" id="SSF51735">
    <property type="entry name" value="NAD(P)-binding Rossmann-fold domains"/>
    <property type="match status" value="1"/>
</dbReference>
<dbReference type="OrthoDB" id="9876299at2759"/>
<dbReference type="Proteomes" id="UP000094236">
    <property type="component" value="Unassembled WGS sequence"/>
</dbReference>
<evidence type="ECO:0000313" key="2">
    <source>
        <dbReference type="Proteomes" id="UP000094236"/>
    </source>
</evidence>
<dbReference type="STRING" id="669874.A0A1E4U1V7"/>
<reference evidence="2" key="1">
    <citation type="submission" date="2016-05" db="EMBL/GenBank/DDBJ databases">
        <title>Comparative genomics of biotechnologically important yeasts.</title>
        <authorList>
            <consortium name="DOE Joint Genome Institute"/>
            <person name="Riley R."/>
            <person name="Haridas S."/>
            <person name="Wolfe K.H."/>
            <person name="Lopes M.R."/>
            <person name="Hittinger C.T."/>
            <person name="Goker M."/>
            <person name="Salamov A."/>
            <person name="Wisecaver J."/>
            <person name="Long T.M."/>
            <person name="Aerts A.L."/>
            <person name="Barry K."/>
            <person name="Choi C."/>
            <person name="Clum A."/>
            <person name="Coughlan A.Y."/>
            <person name="Deshpande S."/>
            <person name="Douglass A.P."/>
            <person name="Hanson S.J."/>
            <person name="Klenk H.-P."/>
            <person name="Labutti K."/>
            <person name="Lapidus A."/>
            <person name="Lindquist E."/>
            <person name="Lipzen A."/>
            <person name="Meier-Kolthoff J.P."/>
            <person name="Ohm R.A."/>
            <person name="Otillar R.P."/>
            <person name="Pangilinan J."/>
            <person name="Peng Y."/>
            <person name="Rokas A."/>
            <person name="Rosa C.A."/>
            <person name="Scheuner C."/>
            <person name="Sibirny A.A."/>
            <person name="Slot J.C."/>
            <person name="Stielow J.B."/>
            <person name="Sun H."/>
            <person name="Kurtzman C.P."/>
            <person name="Blackwell M."/>
            <person name="Grigoriev I.V."/>
            <person name="Jeffries T.W."/>
        </authorList>
    </citation>
    <scope>NUCLEOTIDE SEQUENCE [LARGE SCALE GENOMIC DNA]</scope>
    <source>
        <strain evidence="2">NRRL Y-2460</strain>
    </source>
</reference>
<dbReference type="PANTHER" id="PTHR45458:SF3">
    <property type="entry name" value="CHAIN DEHYDROGENASE (ATSC), PUTATIVE-RELATED"/>
    <property type="match status" value="1"/>
</dbReference>
<dbReference type="InterPro" id="IPR052184">
    <property type="entry name" value="SDR_enzymes"/>
</dbReference>
<gene>
    <name evidence="1" type="ORF">PACTADRAFT_36395</name>
</gene>
<dbReference type="Pfam" id="PF00106">
    <property type="entry name" value="adh_short"/>
    <property type="match status" value="1"/>
</dbReference>
<organism evidence="1 2">
    <name type="scientific">Pachysolen tannophilus NRRL Y-2460</name>
    <dbReference type="NCBI Taxonomy" id="669874"/>
    <lineage>
        <taxon>Eukaryota</taxon>
        <taxon>Fungi</taxon>
        <taxon>Dikarya</taxon>
        <taxon>Ascomycota</taxon>
        <taxon>Saccharomycotina</taxon>
        <taxon>Pichiomycetes</taxon>
        <taxon>Pachysolenaceae</taxon>
        <taxon>Pachysolen</taxon>
    </lineage>
</organism>
<evidence type="ECO:0008006" key="3">
    <source>
        <dbReference type="Google" id="ProtNLM"/>
    </source>
</evidence>
<name>A0A1E4U1V7_PACTA</name>
<protein>
    <recommendedName>
        <fullName evidence="3">Ketoreductase (KR) domain-containing protein</fullName>
    </recommendedName>
</protein>
<dbReference type="Gene3D" id="3.40.50.720">
    <property type="entry name" value="NAD(P)-binding Rossmann-like Domain"/>
    <property type="match status" value="1"/>
</dbReference>
<dbReference type="EMBL" id="KV454011">
    <property type="protein sequence ID" value="ODV97878.1"/>
    <property type="molecule type" value="Genomic_DNA"/>
</dbReference>
<sequence length="252" mass="27437">MSKTIYYISGGSSGLGFQLVRQISAEPSNLVIASARNLERSPKLVDISNARPNVKPITVDVSDEASVQTIKTQIKKIGVDHIDVFISNAAIADSFYTIDKTPKEVFLSHYITNTLGPILVYQQLYDYILKGNTKKIIFVSSVAGSMGNFFPVSNCAYGQSKAALNYTSKVLSAELANEEVVVVAVHPGVVSTPGGVIASKKLLELQPELKSTIETLTISEEESVRLLLEIIKNLKLEDTGKFLNNDGTEIPW</sequence>
<accession>A0A1E4U1V7</accession>
<proteinExistence type="predicted"/>
<dbReference type="PANTHER" id="PTHR45458">
    <property type="entry name" value="SHORT-CHAIN DEHYDROGENASE/REDUCTASE SDR"/>
    <property type="match status" value="1"/>
</dbReference>
<dbReference type="InterPro" id="IPR002347">
    <property type="entry name" value="SDR_fam"/>
</dbReference>
<dbReference type="CDD" id="cd05325">
    <property type="entry name" value="carb_red_sniffer_like_SDR_c"/>
    <property type="match status" value="1"/>
</dbReference>
<dbReference type="InterPro" id="IPR036291">
    <property type="entry name" value="NAD(P)-bd_dom_sf"/>
</dbReference>
<keyword evidence="2" id="KW-1185">Reference proteome</keyword>
<dbReference type="PRINTS" id="PR00081">
    <property type="entry name" value="GDHRDH"/>
</dbReference>
<dbReference type="AlphaFoldDB" id="A0A1E4U1V7"/>
<evidence type="ECO:0000313" key="1">
    <source>
        <dbReference type="EMBL" id="ODV97878.1"/>
    </source>
</evidence>
<dbReference type="GO" id="GO:0016616">
    <property type="term" value="F:oxidoreductase activity, acting on the CH-OH group of donors, NAD or NADP as acceptor"/>
    <property type="evidence" value="ECO:0007669"/>
    <property type="project" value="TreeGrafter"/>
</dbReference>